<comment type="caution">
    <text evidence="2">The sequence shown here is derived from an EMBL/GenBank/DDBJ whole genome shotgun (WGS) entry which is preliminary data.</text>
</comment>
<evidence type="ECO:0008006" key="4">
    <source>
        <dbReference type="Google" id="ProtNLM"/>
    </source>
</evidence>
<keyword evidence="3" id="KW-1185">Reference proteome</keyword>
<feature type="signal peptide" evidence="1">
    <location>
        <begin position="1"/>
        <end position="21"/>
    </location>
</feature>
<dbReference type="Proteomes" id="UP000246018">
    <property type="component" value="Unassembled WGS sequence"/>
</dbReference>
<dbReference type="OrthoDB" id="9761519at2"/>
<evidence type="ECO:0000313" key="2">
    <source>
        <dbReference type="EMBL" id="PVG81458.1"/>
    </source>
</evidence>
<dbReference type="Gene3D" id="2.60.120.260">
    <property type="entry name" value="Galactose-binding domain-like"/>
    <property type="match status" value="1"/>
</dbReference>
<gene>
    <name evidence="2" type="ORF">DDE18_18430</name>
</gene>
<dbReference type="PANTHER" id="PTHR36848">
    <property type="entry name" value="DNA-BINDING PROTEIN (PUTATIVE SECRETED PROTEIN)-RELATED"/>
    <property type="match status" value="1"/>
</dbReference>
<keyword evidence="1" id="KW-0732">Signal</keyword>
<dbReference type="Gene3D" id="2.60.120.560">
    <property type="entry name" value="Exo-inulinase, domain 1"/>
    <property type="match status" value="1"/>
</dbReference>
<evidence type="ECO:0000313" key="3">
    <source>
        <dbReference type="Proteomes" id="UP000246018"/>
    </source>
</evidence>
<accession>A0A2T8F6W2</accession>
<feature type="chain" id="PRO_5015673783" description="Glycoside hydrolase" evidence="1">
    <location>
        <begin position="22"/>
        <end position="1132"/>
    </location>
</feature>
<organism evidence="2 3">
    <name type="scientific">Nocardioides gansuensis</name>
    <dbReference type="NCBI Taxonomy" id="2138300"/>
    <lineage>
        <taxon>Bacteria</taxon>
        <taxon>Bacillati</taxon>
        <taxon>Actinomycetota</taxon>
        <taxon>Actinomycetes</taxon>
        <taxon>Propionibacteriales</taxon>
        <taxon>Nocardioidaceae</taxon>
        <taxon>Nocardioides</taxon>
    </lineage>
</organism>
<dbReference type="InterPro" id="IPR008979">
    <property type="entry name" value="Galactose-bd-like_sf"/>
</dbReference>
<dbReference type="GO" id="GO:0004553">
    <property type="term" value="F:hydrolase activity, hydrolyzing O-glycosyl compounds"/>
    <property type="evidence" value="ECO:0007669"/>
    <property type="project" value="UniProtKB-ARBA"/>
</dbReference>
<proteinExistence type="predicted"/>
<reference evidence="2 3" key="1">
    <citation type="submission" date="2018-04" db="EMBL/GenBank/DDBJ databases">
        <title>Genome of Nocardioides gansuensis WSJ-1.</title>
        <authorList>
            <person name="Wu S."/>
            <person name="Wang G."/>
        </authorList>
    </citation>
    <scope>NUCLEOTIDE SEQUENCE [LARGE SCALE GENOMIC DNA]</scope>
    <source>
        <strain evidence="2 3">WSJ-1</strain>
    </source>
</reference>
<dbReference type="Pfam" id="PF17132">
    <property type="entry name" value="Glyco_hydro_106"/>
    <property type="match status" value="1"/>
</dbReference>
<dbReference type="PANTHER" id="PTHR36848:SF2">
    <property type="entry name" value="SECRETED PROTEIN"/>
    <property type="match status" value="1"/>
</dbReference>
<evidence type="ECO:0000256" key="1">
    <source>
        <dbReference type="SAM" id="SignalP"/>
    </source>
</evidence>
<dbReference type="InterPro" id="IPR029062">
    <property type="entry name" value="Class_I_gatase-like"/>
</dbReference>
<dbReference type="SUPFAM" id="SSF49785">
    <property type="entry name" value="Galactose-binding domain-like"/>
    <property type="match status" value="1"/>
</dbReference>
<name>A0A2T8F6W2_9ACTN</name>
<dbReference type="NCBIfam" id="NF045579">
    <property type="entry name" value="rhamnoside_JR"/>
    <property type="match status" value="1"/>
</dbReference>
<sequence>MKKTTTALATGALLTATVGLAAGPATGGQPGAGTLQRTAAAAVSGFDPDLFRSPRADSMPAIYWYWGGVITEEIIGTQMREMRSKGINEFVLFPFNGDDMRPEFGTEEWFDRVGHTIEEAHRTGMRVWLFNDNNFPSGRGANLVAHGGTLGDRTFAARPEHRLKGLWRSTAVVDGGGEIPLDRSSGVSAEDGRLAVDGQVLGGGAPLRVGAGWQDYTVAGTDVRLSGTSGGILVRASQDGRSGYLVRIDPKGVLTVSRLDDGQPTLLSTGTAVPGFTFQRPRRITVEVRGDTITPYVDGRAQKAAVDDTYKTGTVAPYNTGTDRTLWGDLVVTDAAGARLWGSDFSDTSAFGDFVPTLPLKLDAVAVVARPLGSKDAAELVELTPQLNGEGRPTWQAPAGRWQVDLFGSMTLVEDSRGYTRGYLDLLSEDATDAFLDTVPEEYVRRWPWAMGTTVPGFWDDEPFLAAADPHPFKRQPWSPTLAGELAGLGATPGKAYLASYDDLGRGGQILRGQYWQAVNNRFSEAWYKRQADWMAEHRLQLISNPLWDETNPSRRMGNTGDLTKDNQWAQVPGTDMITGDYELGVQTNLARNAGSVAHQNGQERVVLETFGNSGWQVAPDYMRATIGALAVRGANQVFLHAMWTDEQRVIFAPPFGPRSTFWSEMEPMDTWIGRVMEIARGKDAARTALIQPQRAAEQHHGLGGQGAVDHEFEEAGFDLEQSQVDFDLLTDGALADDPALRQHAKVAGGRLVVGNAAYDHAVLPETPVLGLAAARTLAEFVRSGGKVVAVGDLPADEASGRDAALADVLDDVFGAGPGTRRYGAGSATRVATLHDVGEAVSEAGGAAITTSSPAPSLRVARRTAADDTAFLVNNESGEPVRTTATFPVSGTPELWDPATGATDPFPAYTAAARTTNAELVLEPYETVAVVFREPVASPTHLTSSPLEVVEVTDSPAGMTATVAADQAGSWTLTGVRGGRQVRGTATLGEAPAPIALDGNWSVRLDRAGAETLQRPLGSWTAIDPRFSGSATYTREVELSTADVDGRRMLLDLGGVRDLAVVTVNGTRLPTALWSPYVVDVTDAVRPGLNTIEVKVINTLANERNKILPSGLLGPVSLRPQALVEVRMEEVR</sequence>
<dbReference type="RefSeq" id="WP_116573740.1">
    <property type="nucleotide sequence ID" value="NZ_QDGZ01000008.1"/>
</dbReference>
<dbReference type="InterPro" id="IPR053161">
    <property type="entry name" value="Ulvan_degrading_GH"/>
</dbReference>
<dbReference type="Gene3D" id="3.40.50.880">
    <property type="match status" value="1"/>
</dbReference>
<protein>
    <recommendedName>
        <fullName evidence="4">Glycoside hydrolase</fullName>
    </recommendedName>
</protein>
<dbReference type="AlphaFoldDB" id="A0A2T8F6W2"/>
<dbReference type="EMBL" id="QDGZ01000008">
    <property type="protein sequence ID" value="PVG81458.1"/>
    <property type="molecule type" value="Genomic_DNA"/>
</dbReference>